<dbReference type="InterPro" id="IPR018294">
    <property type="entry name" value="ISPD_synthase_CS"/>
</dbReference>
<accession>A0ABD1FZI6</accession>
<dbReference type="PROSITE" id="PS01295">
    <property type="entry name" value="ISPD"/>
    <property type="match status" value="1"/>
</dbReference>
<comment type="caution">
    <text evidence="1">The sequence shown here is derived from an EMBL/GenBank/DDBJ whole genome shotgun (WGS) entry which is preliminary data.</text>
</comment>
<dbReference type="Proteomes" id="UP001567538">
    <property type="component" value="Unassembled WGS sequence"/>
</dbReference>
<keyword evidence="2" id="KW-1185">Reference proteome</keyword>
<evidence type="ECO:0000313" key="1">
    <source>
        <dbReference type="EMBL" id="KAL1536348.1"/>
    </source>
</evidence>
<reference evidence="1 2" key="1">
    <citation type="submission" date="2024-06" db="EMBL/GenBank/DDBJ databases">
        <title>A chromosome level genome sequence of Diviner's sage (Salvia divinorum).</title>
        <authorList>
            <person name="Ford S.A."/>
            <person name="Ro D.-K."/>
            <person name="Ness R.W."/>
            <person name="Phillips M.A."/>
        </authorList>
    </citation>
    <scope>NUCLEOTIDE SEQUENCE [LARGE SCALE GENOMIC DNA]</scope>
    <source>
        <strain evidence="1">SAF-2024a</strain>
        <tissue evidence="1">Leaf</tissue>
    </source>
</reference>
<dbReference type="AlphaFoldDB" id="A0ABD1FZI6"/>
<proteinExistence type="predicted"/>
<sequence>MEQEFLQALQVLTSRDHFQNQHNSGIFSFFDLVCIHDSARPLVITSDVTKVKDGKRIGVAVLRVPAKATIKEVFLYRYGISGFEI</sequence>
<evidence type="ECO:0000313" key="2">
    <source>
        <dbReference type="Proteomes" id="UP001567538"/>
    </source>
</evidence>
<dbReference type="Gene3D" id="3.90.550.10">
    <property type="entry name" value="Spore Coat Polysaccharide Biosynthesis Protein SpsA, Chain A"/>
    <property type="match status" value="1"/>
</dbReference>
<dbReference type="GO" id="GO:0050518">
    <property type="term" value="F:2-C-methyl-D-erythritol 4-phosphate cytidylyltransferase activity"/>
    <property type="evidence" value="ECO:0007669"/>
    <property type="project" value="UniProtKB-EC"/>
</dbReference>
<name>A0ABD1FZI6_SALDI</name>
<keyword evidence="1" id="KW-0548">Nucleotidyltransferase</keyword>
<gene>
    <name evidence="1" type="ORF">AAHA92_29017</name>
</gene>
<dbReference type="EC" id="2.7.7.60" evidence="1"/>
<organism evidence="1 2">
    <name type="scientific">Salvia divinorum</name>
    <name type="common">Maria pastora</name>
    <name type="synonym">Diviner's sage</name>
    <dbReference type="NCBI Taxonomy" id="28513"/>
    <lineage>
        <taxon>Eukaryota</taxon>
        <taxon>Viridiplantae</taxon>
        <taxon>Streptophyta</taxon>
        <taxon>Embryophyta</taxon>
        <taxon>Tracheophyta</taxon>
        <taxon>Spermatophyta</taxon>
        <taxon>Magnoliopsida</taxon>
        <taxon>eudicotyledons</taxon>
        <taxon>Gunneridae</taxon>
        <taxon>Pentapetalae</taxon>
        <taxon>asterids</taxon>
        <taxon>lamiids</taxon>
        <taxon>Lamiales</taxon>
        <taxon>Lamiaceae</taxon>
        <taxon>Nepetoideae</taxon>
        <taxon>Mentheae</taxon>
        <taxon>Salviinae</taxon>
        <taxon>Salvia</taxon>
        <taxon>Salvia subgen. Calosphace</taxon>
    </lineage>
</organism>
<keyword evidence="1" id="KW-0808">Transferase</keyword>
<dbReference type="EMBL" id="JBEAFC010000011">
    <property type="protein sequence ID" value="KAL1536348.1"/>
    <property type="molecule type" value="Genomic_DNA"/>
</dbReference>
<dbReference type="InterPro" id="IPR029044">
    <property type="entry name" value="Nucleotide-diphossugar_trans"/>
</dbReference>
<protein>
    <submittedName>
        <fullName evidence="1">2-C-methyl-D-erythritol 4-phosphate cytidylyltransferase</fullName>
        <ecNumber evidence="1">2.7.7.60</ecNumber>
    </submittedName>
</protein>